<dbReference type="RefSeq" id="WP_186674719.1">
    <property type="nucleotide sequence ID" value="NZ_JABWRZ020000001.1"/>
</dbReference>
<evidence type="ECO:0000313" key="2">
    <source>
        <dbReference type="Proteomes" id="UP000609530"/>
    </source>
</evidence>
<protein>
    <submittedName>
        <fullName evidence="1">Uncharacterized protein</fullName>
    </submittedName>
</protein>
<sequence>MSGSAELYMDDAVEAVSGAVEELKNFLNYYKEQYPTTPVDALPAPYIDDVTHPVTVNAKAVKDFGINDESVAAESDELSVLVYIDGQVAVGDNLLLKWNDTVVAGGVVTQAESDNKYKTVVVKGKDVPEGSALLHYMVFKKTGGLLFSPKVSTLFIKGQPGVEGENGVGTELKAPKMTRPATGAVGPDEARAGVIVTVPVYYSMRAGDRIYLSWGNQIVIHEVTQAQLGKPVDIVVSESLIADEGDSEELFLYYFVRDLVGNESEWSDWVEIEVKLSAVPPDAPQVLNEEGAVITTGEIKITDIRSDYVAVQLPGKYKIGDSLLLHMVGKTQQDQTTFKDFGPLTVQDADKPQQINVPFDEWWPLGGGSAQFSFTVTSGAGMTSKSKKTYIRVLGMPSLLPAPEMYRVENFRVDADRSYVNVLIPALANTKYKDKIRLSYEVVGGDGVAVSIPIKAEQVSARLAGKPFPFRLKGEVYLKPFEGGYVDLSYVIESEVGEYKSGSIRYEIGEPIASLPAPTTEVPLINNVLNPDNESYDFNMVVKIPKEAEQPPCKLVLYWESSEGETGWDELDVAQVSTDGIDFEVPRSVFEPKADSPVNIKFYYKVVKSGRPTVVSKPLEFTVATTEIQRNFVDAPTVPLAVNDKLNLTPIVNNILSVLLDNPSLAIGDEVVIKAGSYRTGKILLKKTGPHTQALPIDQVLAQNLQAVLDPANFKLMISYELVRNGTTQVKASKVKLLHLEGALTKENFEAVKLQSLPVGRIVECPALSMKMLVAGGALFKSYCASWYPTWGTILSTNCGAQVEFKLRGLARTVNFDVADDCALISRGQKHYVIFYTASGAEIGRTNYLVFNRSPSGYTRYSMRVTFTTPSSAIKSFRFVDGGSNVHLDNISYTPF</sequence>
<dbReference type="EMBL" id="JABWRZ020000001">
    <property type="protein sequence ID" value="MBV4490797.1"/>
    <property type="molecule type" value="Genomic_DNA"/>
</dbReference>
<dbReference type="Proteomes" id="UP000609530">
    <property type="component" value="Unassembled WGS sequence"/>
</dbReference>
<comment type="caution">
    <text evidence="1">The sequence shown here is derived from an EMBL/GenBank/DDBJ whole genome shotgun (WGS) entry which is preliminary data.</text>
</comment>
<gene>
    <name evidence="1" type="ORF">HU760_009320</name>
</gene>
<evidence type="ECO:0000313" key="1">
    <source>
        <dbReference type="EMBL" id="MBV4490797.1"/>
    </source>
</evidence>
<accession>A0ABS6Q9C9</accession>
<keyword evidence="2" id="KW-1185">Reference proteome</keyword>
<organism evidence="1 2">
    <name type="scientific">Pseudomonas oryzicola</name>
    <dbReference type="NCBI Taxonomy" id="485876"/>
    <lineage>
        <taxon>Bacteria</taxon>
        <taxon>Pseudomonadati</taxon>
        <taxon>Pseudomonadota</taxon>
        <taxon>Gammaproteobacteria</taxon>
        <taxon>Pseudomonadales</taxon>
        <taxon>Pseudomonadaceae</taxon>
        <taxon>Pseudomonas</taxon>
    </lineage>
</organism>
<reference evidence="1 2" key="1">
    <citation type="journal article" date="2020" name="Microorganisms">
        <title>Reliable Identification of Environmental Pseudomonas Isolates Using the rpoD Gene.</title>
        <authorList>
            <consortium name="The Broad Institute Genome Sequencing Platform"/>
            <person name="Girard L."/>
            <person name="Lood C."/>
            <person name="Rokni-Zadeh H."/>
            <person name="van Noort V."/>
            <person name="Lavigne R."/>
            <person name="De Mot R."/>
        </authorList>
    </citation>
    <scope>NUCLEOTIDE SEQUENCE [LARGE SCALE GENOMIC DNA]</scope>
    <source>
        <strain evidence="1 2">RD9SR1</strain>
    </source>
</reference>
<name>A0ABS6Q9C9_9PSED</name>
<proteinExistence type="predicted"/>